<keyword evidence="1" id="KW-0677">Repeat</keyword>
<protein>
    <submittedName>
        <fullName evidence="2">NHL repeat domain protein</fullName>
    </submittedName>
</protein>
<dbReference type="PANTHER" id="PTHR24104:SF25">
    <property type="entry name" value="PROTEIN LIN-41"/>
    <property type="match status" value="1"/>
</dbReference>
<evidence type="ECO:0000313" key="2">
    <source>
        <dbReference type="EMBL" id="VAX08546.1"/>
    </source>
</evidence>
<dbReference type="InterPro" id="IPR001258">
    <property type="entry name" value="NHL_repeat"/>
</dbReference>
<accession>A0A3B1ARE3</accession>
<reference evidence="2" key="1">
    <citation type="submission" date="2018-06" db="EMBL/GenBank/DDBJ databases">
        <authorList>
            <person name="Zhirakovskaya E."/>
        </authorList>
    </citation>
    <scope>NUCLEOTIDE SEQUENCE</scope>
</reference>
<dbReference type="PANTHER" id="PTHR24104">
    <property type="entry name" value="E3 UBIQUITIN-PROTEIN LIGASE NHLRC1-RELATED"/>
    <property type="match status" value="1"/>
</dbReference>
<dbReference type="InterPro" id="IPR011042">
    <property type="entry name" value="6-blade_b-propeller_TolB-like"/>
</dbReference>
<dbReference type="Gene3D" id="2.120.10.30">
    <property type="entry name" value="TolB, C-terminal domain"/>
    <property type="match status" value="2"/>
</dbReference>
<organism evidence="2">
    <name type="scientific">hydrothermal vent metagenome</name>
    <dbReference type="NCBI Taxonomy" id="652676"/>
    <lineage>
        <taxon>unclassified sequences</taxon>
        <taxon>metagenomes</taxon>
        <taxon>ecological metagenomes</taxon>
    </lineage>
</organism>
<dbReference type="PROSITE" id="PS51125">
    <property type="entry name" value="NHL"/>
    <property type="match status" value="2"/>
</dbReference>
<dbReference type="InterPro" id="IPR050952">
    <property type="entry name" value="TRIM-NHL_E3_ligases"/>
</dbReference>
<gene>
    <name evidence="2" type="ORF">MNBD_GAMMA25-813</name>
</gene>
<dbReference type="SUPFAM" id="SSF101898">
    <property type="entry name" value="NHL repeat"/>
    <property type="match status" value="1"/>
</dbReference>
<sequence>MLLPIFCLLFLNACSTTPSHLEFSIKKQDLDRVWPALPEVPRYRYVGELTGEANFTSTNENSNAFTTALRWIAGLGQEYLNPKVLQRPQAIMVDDSGRILVTDVSRQAIFNFDVARGELTIWEWARPGVRFVAPIGIVAGKNNEVLVADAELGRVIRLDKNGIYLGEMGENILRRPTGLARDPVQGLIYVADTRAHDIKVFNDQGLLVDTLGRRGDGPGEFNAPTHLSFVGNKLYVSDTLNSRVQVFDASGMLLKLFGDRGLYVGNLNRPKGVTADDEGNIYIIESYRDHLLIFNANGDYLLPIGGTGSGIGEFYLPSGIYIDPRNRIYIADMFNGRIEVFQYLGERE</sequence>
<name>A0A3B1ARE3_9ZZZZ</name>
<proteinExistence type="predicted"/>
<evidence type="ECO:0000256" key="1">
    <source>
        <dbReference type="ARBA" id="ARBA00022737"/>
    </source>
</evidence>
<dbReference type="EMBL" id="UOFY01000028">
    <property type="protein sequence ID" value="VAX08546.1"/>
    <property type="molecule type" value="Genomic_DNA"/>
</dbReference>
<dbReference type="Pfam" id="PF17170">
    <property type="entry name" value="DUF5128"/>
    <property type="match status" value="2"/>
</dbReference>
<dbReference type="AlphaFoldDB" id="A0A3B1ARE3"/>